<evidence type="ECO:0000256" key="2">
    <source>
        <dbReference type="ARBA" id="ARBA00006177"/>
    </source>
</evidence>
<dbReference type="PANTHER" id="PTHR46600">
    <property type="entry name" value="THAP DOMAIN-CONTAINING"/>
    <property type="match status" value="1"/>
</dbReference>
<keyword evidence="3" id="KW-0479">Metal-binding</keyword>
<keyword evidence="6" id="KW-0805">Transcription regulation</keyword>
<keyword evidence="5" id="KW-0862">Zinc</keyword>
<proteinExistence type="inferred from homology"/>
<keyword evidence="16" id="KW-1185">Reference proteome</keyword>
<keyword evidence="4 12" id="KW-0863">Zinc-finger</keyword>
<dbReference type="GO" id="GO:0043565">
    <property type="term" value="F:sequence-specific DNA binding"/>
    <property type="evidence" value="ECO:0007669"/>
    <property type="project" value="InterPro"/>
</dbReference>
<dbReference type="SUPFAM" id="SSF57716">
    <property type="entry name" value="Glucocorticoid receptor-like (DNA-binding domain)"/>
    <property type="match status" value="2"/>
</dbReference>
<evidence type="ECO:0000256" key="4">
    <source>
        <dbReference type="ARBA" id="ARBA00022771"/>
    </source>
</evidence>
<comment type="subcellular location">
    <subcellularLocation>
        <location evidence="1">Nucleus</location>
        <location evidence="1">Nucleoplasm</location>
    </subcellularLocation>
</comment>
<dbReference type="Gene3D" id="6.20.210.20">
    <property type="entry name" value="THAP domain"/>
    <property type="match status" value="2"/>
</dbReference>
<evidence type="ECO:0000256" key="10">
    <source>
        <dbReference type="ARBA" id="ARBA00023242"/>
    </source>
</evidence>
<dbReference type="VEuPathDB" id="VectorBase:GBRI002108"/>
<dbReference type="Proteomes" id="UP000091820">
    <property type="component" value="Unassembled WGS sequence"/>
</dbReference>
<dbReference type="GO" id="GO:0008270">
    <property type="term" value="F:zinc ion binding"/>
    <property type="evidence" value="ECO:0007669"/>
    <property type="project" value="UniProtKB-KW"/>
</dbReference>
<feature type="domain" description="THAP-type" evidence="14">
    <location>
        <begin position="91"/>
        <end position="168"/>
    </location>
</feature>
<sequence>MSKVKYPKRCFICEAEACEEPELIRLHSFPKEINVKKKWCENLGIKLESLRPTTRICSRHFDHRLLGKVKLDRQAIPTLNLGPKGKLIHKMKAPVWSLDRCAVPTCEESALNRDIKFFKVPKGEDGKAWATCLGFDLIKKKMFVCQKHFAKDDIGQRRLRKGAFPCNSPSETNVSFEEVEYLDLSGSTVEKKFVTDEETETAMTIMPVTKTYGQKRPKEKGRVLEEFHDFSNLKEKIKRHNFEIIRCTGECLQKIAEAEKNYVIREIKLLKENDDLRERIRQLEQEKKDLLAEIILRS</sequence>
<keyword evidence="10" id="KW-0539">Nucleus</keyword>
<evidence type="ECO:0000256" key="1">
    <source>
        <dbReference type="ARBA" id="ARBA00004642"/>
    </source>
</evidence>
<reference evidence="15" key="2">
    <citation type="submission" date="2020-05" db="UniProtKB">
        <authorList>
            <consortium name="EnsemblMetazoa"/>
        </authorList>
    </citation>
    <scope>IDENTIFICATION</scope>
    <source>
        <strain evidence="15">IAEA</strain>
    </source>
</reference>
<evidence type="ECO:0000256" key="13">
    <source>
        <dbReference type="SAM" id="Coils"/>
    </source>
</evidence>
<dbReference type="InterPro" id="IPR026516">
    <property type="entry name" value="THAP1/10"/>
</dbReference>
<protein>
    <recommendedName>
        <fullName evidence="14">THAP-type domain-containing protein</fullName>
    </recommendedName>
</protein>
<dbReference type="STRING" id="37001.A0A1A9W0M6"/>
<dbReference type="AlphaFoldDB" id="A0A1A9W0M6"/>
<dbReference type="PROSITE" id="PS50950">
    <property type="entry name" value="ZF_THAP"/>
    <property type="match status" value="2"/>
</dbReference>
<evidence type="ECO:0000256" key="12">
    <source>
        <dbReference type="PROSITE-ProRule" id="PRU00309"/>
    </source>
</evidence>
<evidence type="ECO:0000256" key="6">
    <source>
        <dbReference type="ARBA" id="ARBA00023015"/>
    </source>
</evidence>
<dbReference type="SMART" id="SM00980">
    <property type="entry name" value="THAP"/>
    <property type="match status" value="2"/>
</dbReference>
<reference evidence="16" key="1">
    <citation type="submission" date="2014-03" db="EMBL/GenBank/DDBJ databases">
        <authorList>
            <person name="Aksoy S."/>
            <person name="Warren W."/>
            <person name="Wilson R.K."/>
        </authorList>
    </citation>
    <scope>NUCLEOTIDE SEQUENCE [LARGE SCALE GENOMIC DNA]</scope>
    <source>
        <strain evidence="16">IAEA</strain>
    </source>
</reference>
<keyword evidence="7 13" id="KW-0175">Coiled coil</keyword>
<organism evidence="15 16">
    <name type="scientific">Glossina brevipalpis</name>
    <dbReference type="NCBI Taxonomy" id="37001"/>
    <lineage>
        <taxon>Eukaryota</taxon>
        <taxon>Metazoa</taxon>
        <taxon>Ecdysozoa</taxon>
        <taxon>Arthropoda</taxon>
        <taxon>Hexapoda</taxon>
        <taxon>Insecta</taxon>
        <taxon>Pterygota</taxon>
        <taxon>Neoptera</taxon>
        <taxon>Endopterygota</taxon>
        <taxon>Diptera</taxon>
        <taxon>Brachycera</taxon>
        <taxon>Muscomorpha</taxon>
        <taxon>Hippoboscoidea</taxon>
        <taxon>Glossinidae</taxon>
        <taxon>Glossina</taxon>
    </lineage>
</organism>
<dbReference type="InterPro" id="IPR038441">
    <property type="entry name" value="THAP_Znf_sf"/>
</dbReference>
<evidence type="ECO:0000313" key="15">
    <source>
        <dbReference type="EnsemblMetazoa" id="GBRI002108-PA"/>
    </source>
</evidence>
<keyword evidence="11" id="KW-0131">Cell cycle</keyword>
<accession>A0A1A9W0M6</accession>
<evidence type="ECO:0000256" key="8">
    <source>
        <dbReference type="ARBA" id="ARBA00023125"/>
    </source>
</evidence>
<evidence type="ECO:0000256" key="5">
    <source>
        <dbReference type="ARBA" id="ARBA00022833"/>
    </source>
</evidence>
<comment type="similarity">
    <text evidence="2">Belongs to the THAP1 family.</text>
</comment>
<evidence type="ECO:0000313" key="16">
    <source>
        <dbReference type="Proteomes" id="UP000091820"/>
    </source>
</evidence>
<evidence type="ECO:0000256" key="11">
    <source>
        <dbReference type="ARBA" id="ARBA00023306"/>
    </source>
</evidence>
<name>A0A1A9W0M6_9MUSC</name>
<dbReference type="InterPro" id="IPR006612">
    <property type="entry name" value="THAP_Znf"/>
</dbReference>
<dbReference type="GO" id="GO:0005654">
    <property type="term" value="C:nucleoplasm"/>
    <property type="evidence" value="ECO:0007669"/>
    <property type="project" value="UniProtKB-SubCell"/>
</dbReference>
<dbReference type="Pfam" id="PF05485">
    <property type="entry name" value="THAP"/>
    <property type="match status" value="2"/>
</dbReference>
<keyword evidence="8 12" id="KW-0238">DNA-binding</keyword>
<feature type="coiled-coil region" evidence="13">
    <location>
        <begin position="266"/>
        <end position="293"/>
    </location>
</feature>
<keyword evidence="9" id="KW-0804">Transcription</keyword>
<evidence type="ECO:0000256" key="7">
    <source>
        <dbReference type="ARBA" id="ARBA00023054"/>
    </source>
</evidence>
<evidence type="ECO:0000256" key="9">
    <source>
        <dbReference type="ARBA" id="ARBA00023163"/>
    </source>
</evidence>
<dbReference type="PANTHER" id="PTHR46600:SF1">
    <property type="entry name" value="THAP DOMAIN-CONTAINING PROTEIN 1"/>
    <property type="match status" value="1"/>
</dbReference>
<dbReference type="EnsemblMetazoa" id="GBRI002108-RA">
    <property type="protein sequence ID" value="GBRI002108-PA"/>
    <property type="gene ID" value="GBRI002108"/>
</dbReference>
<dbReference type="SMART" id="SM00692">
    <property type="entry name" value="DM3"/>
    <property type="match status" value="2"/>
</dbReference>
<evidence type="ECO:0000256" key="3">
    <source>
        <dbReference type="ARBA" id="ARBA00022723"/>
    </source>
</evidence>
<evidence type="ECO:0000259" key="14">
    <source>
        <dbReference type="PROSITE" id="PS50950"/>
    </source>
</evidence>
<feature type="domain" description="THAP-type" evidence="14">
    <location>
        <begin position="6"/>
        <end position="80"/>
    </location>
</feature>